<feature type="region of interest" description="Disordered" evidence="3">
    <location>
        <begin position="1"/>
        <end position="22"/>
    </location>
</feature>
<dbReference type="CDD" id="cd00438">
    <property type="entry name" value="cupin_RmlC"/>
    <property type="match status" value="1"/>
</dbReference>
<accession>A0ABY7Q8Y8</accession>
<dbReference type="InterPro" id="IPR000888">
    <property type="entry name" value="RmlC-like"/>
</dbReference>
<proteinExistence type="inferred from homology"/>
<keyword evidence="5" id="KW-1185">Reference proteome</keyword>
<comment type="similarity">
    <text evidence="1">Belongs to the dTDP-4-dehydrorhamnose 3,5-epimerase family.</text>
</comment>
<dbReference type="EMBL" id="CP115450">
    <property type="protein sequence ID" value="WBP89150.1"/>
    <property type="molecule type" value="Genomic_DNA"/>
</dbReference>
<name>A0ABY7Q8Y8_9ACTN</name>
<dbReference type="Pfam" id="PF00908">
    <property type="entry name" value="dTDP_sugar_isom"/>
    <property type="match status" value="1"/>
</dbReference>
<organism evidence="4 5">
    <name type="scientific">Kitasatospora cathayae</name>
    <dbReference type="NCBI Taxonomy" id="3004092"/>
    <lineage>
        <taxon>Bacteria</taxon>
        <taxon>Bacillati</taxon>
        <taxon>Actinomycetota</taxon>
        <taxon>Actinomycetes</taxon>
        <taxon>Kitasatosporales</taxon>
        <taxon>Streptomycetaceae</taxon>
        <taxon>Kitasatospora</taxon>
    </lineage>
</organism>
<dbReference type="Gene3D" id="2.60.120.10">
    <property type="entry name" value="Jelly Rolls"/>
    <property type="match status" value="1"/>
</dbReference>
<dbReference type="PANTHER" id="PTHR21047">
    <property type="entry name" value="DTDP-6-DEOXY-D-GLUCOSE-3,5 EPIMERASE"/>
    <property type="match status" value="1"/>
</dbReference>
<dbReference type="PANTHER" id="PTHR21047:SF2">
    <property type="entry name" value="THYMIDINE DIPHOSPHO-4-KETO-RHAMNOSE 3,5-EPIMERASE"/>
    <property type="match status" value="1"/>
</dbReference>
<dbReference type="SUPFAM" id="SSF51182">
    <property type="entry name" value="RmlC-like cupins"/>
    <property type="match status" value="1"/>
</dbReference>
<gene>
    <name evidence="4" type="ORF">O1G21_27115</name>
</gene>
<reference evidence="5" key="1">
    <citation type="submission" date="2022-12" db="EMBL/GenBank/DDBJ databases">
        <authorList>
            <person name="Mo P."/>
        </authorList>
    </citation>
    <scope>NUCLEOTIDE SEQUENCE [LARGE SCALE GENOMIC DNA]</scope>
    <source>
        <strain evidence="5">HUAS 3-15</strain>
    </source>
</reference>
<sequence>MTVDQHGTAATAEAPGAARPGGAGVRELGVAGAFEFTPTVFPDDRGLFVDSFRLAAFEEAVGHPFPVVQTSQSRSRRGVVRGVHYTATPPGMAKFVHCTGGRALDFVVDLRVGSPTFGSWDSVVLGGEELRSVYVPVGVGHAFVALEDATTMVYLMSGGYVPANELAVSPLDPDLALPYDQGVAPVLSERDRAAPTLAQAVRLGLLPDYRTSLELDEAL</sequence>
<dbReference type="RefSeq" id="WP_270147312.1">
    <property type="nucleotide sequence ID" value="NZ_CP115450.1"/>
</dbReference>
<evidence type="ECO:0000256" key="1">
    <source>
        <dbReference type="ARBA" id="ARBA00010154"/>
    </source>
</evidence>
<feature type="compositionally biased region" description="Low complexity" evidence="3">
    <location>
        <begin position="7"/>
        <end position="18"/>
    </location>
</feature>
<protein>
    <submittedName>
        <fullName evidence="4">dTDP-4-dehydrorhamnose 3,5-epimerase</fullName>
    </submittedName>
</protein>
<evidence type="ECO:0000313" key="4">
    <source>
        <dbReference type="EMBL" id="WBP89150.1"/>
    </source>
</evidence>
<dbReference type="InterPro" id="IPR014710">
    <property type="entry name" value="RmlC-like_jellyroll"/>
</dbReference>
<evidence type="ECO:0000256" key="2">
    <source>
        <dbReference type="ARBA" id="ARBA00023235"/>
    </source>
</evidence>
<keyword evidence="2" id="KW-0413">Isomerase</keyword>
<dbReference type="InterPro" id="IPR011051">
    <property type="entry name" value="RmlC_Cupin_sf"/>
</dbReference>
<dbReference type="Proteomes" id="UP001212821">
    <property type="component" value="Chromosome"/>
</dbReference>
<evidence type="ECO:0000313" key="5">
    <source>
        <dbReference type="Proteomes" id="UP001212821"/>
    </source>
</evidence>
<evidence type="ECO:0000256" key="3">
    <source>
        <dbReference type="SAM" id="MobiDB-lite"/>
    </source>
</evidence>